<name>A0A9X9IKZ3_BACFG</name>
<evidence type="ECO:0000256" key="5">
    <source>
        <dbReference type="ARBA" id="ARBA00023125"/>
    </source>
</evidence>
<dbReference type="GO" id="GO:0016779">
    <property type="term" value="F:nucleotidyltransferase activity"/>
    <property type="evidence" value="ECO:0007669"/>
    <property type="project" value="UniProtKB-KW"/>
</dbReference>
<keyword evidence="4" id="KW-0548">Nucleotidyltransferase</keyword>
<gene>
    <name evidence="9" type="ORF">NXW39_15585</name>
</gene>
<evidence type="ECO:0000313" key="9">
    <source>
        <dbReference type="EMBL" id="UVO88769.1"/>
    </source>
</evidence>
<evidence type="ECO:0000259" key="8">
    <source>
        <dbReference type="PROSITE" id="PS52018"/>
    </source>
</evidence>
<keyword evidence="2" id="KW-0328">Glycosyltransferase</keyword>
<keyword evidence="5 6" id="KW-0238">DNA-binding</keyword>
<evidence type="ECO:0000256" key="1">
    <source>
        <dbReference type="ARBA" id="ARBA00022649"/>
    </source>
</evidence>
<dbReference type="EMBL" id="CP103070">
    <property type="protein sequence ID" value="UVO88769.1"/>
    <property type="molecule type" value="Genomic_DNA"/>
</dbReference>
<evidence type="ECO:0000256" key="3">
    <source>
        <dbReference type="ARBA" id="ARBA00022679"/>
    </source>
</evidence>
<dbReference type="GO" id="GO:0003677">
    <property type="term" value="F:DNA binding"/>
    <property type="evidence" value="ECO:0007669"/>
    <property type="project" value="UniProtKB-UniRule"/>
</dbReference>
<proteinExistence type="inferred from homology"/>
<accession>A0A9X9IKZ3</accession>
<organism evidence="9 10">
    <name type="scientific">Bacteroides fragilis</name>
    <dbReference type="NCBI Taxonomy" id="817"/>
    <lineage>
        <taxon>Bacteria</taxon>
        <taxon>Pseudomonadati</taxon>
        <taxon>Bacteroidota</taxon>
        <taxon>Bacteroidia</taxon>
        <taxon>Bacteroidales</taxon>
        <taxon>Bacteroidaceae</taxon>
        <taxon>Bacteroides</taxon>
    </lineage>
</organism>
<feature type="domain" description="DarT" evidence="8">
    <location>
        <begin position="1506"/>
        <end position="1742"/>
    </location>
</feature>
<reference evidence="9" key="1">
    <citation type="submission" date="2022-08" db="EMBL/GenBank/DDBJ databases">
        <title>Genome Sequencing of Bacteroides fragilis Group Isolates with Nanopore Technology.</title>
        <authorList>
            <person name="Tisza M.J."/>
            <person name="Smith D."/>
            <person name="Dekker J.P."/>
        </authorList>
    </citation>
    <scope>NUCLEOTIDE SEQUENCE</scope>
    <source>
        <strain evidence="9">BFG-49</strain>
    </source>
</reference>
<dbReference type="Pfam" id="PF14487">
    <property type="entry name" value="DarT"/>
    <property type="match status" value="1"/>
</dbReference>
<dbReference type="Proteomes" id="UP001058403">
    <property type="component" value="Chromosome"/>
</dbReference>
<dbReference type="PROSITE" id="PS52018">
    <property type="entry name" value="DART"/>
    <property type="match status" value="1"/>
</dbReference>
<feature type="region of interest" description="Disordered" evidence="7">
    <location>
        <begin position="117"/>
        <end position="140"/>
    </location>
</feature>
<dbReference type="InterPro" id="IPR029494">
    <property type="entry name" value="DarT"/>
</dbReference>
<sequence>MQYNDIINNGSLVYQSQAGDKKLREWRIEERTCSVKFYNTEPLSEFDSIILRLIDSTESGKITREELGLTLGFDIANRSFGSKRYYKDSAEVSLFNKLLDSVMMWNLIIEESEDENTKDESLDISDSTEKNENVTEENHKKSNATKYIRLTRLGHKALDMNCKFSFFSGEKVVMSNVNKSEYLEDTENFPFFSSLGLYTEINHVESLNCYEPDDIDIDHTDDLINRLNLQSRSTTNIFEAQALNSWKYAVKYVNISLYRYNDELYPIIFKGDEVSLEATNILYRGQNEHLYNQKVKKALYYKLINNADSVINYNEIKHFEDEIDEEDFELIIRDSRTEWSDCSTYEFIVSSEYCTENNWDIISKYCPVDVIMKHISDANALFDMVTISAKLPIPFIIANCARYKWNMNVVMSRSDITTEQAQELMLCDSNSNIEWDWETVKPYLDINFVLSNIEHLHVDFYNLTVWLPIEHYNLIVCNPGKNWNWQFFVNNSNTDLVINHIEQLKPYVGLYIGIILDRILTDSEQVKAIVQNDSFQSVLRSLKEEGSLISYNLGAKANYAWCDELIDYLEQSGILCWNSTEFSPGFAKYSFISWNSEFFNKYYHKITTAEDYSYVSGKISDLSLISSHSDFPWDWHALSCNKNFSSSEAFLELGRELVSYEEWMNNSIVAFSSGFFESHKQWMTSSKNVTFVSKSIKDYNVVLENPSYPWIWSVLAQNVLVANDKRFCDALHNHTDAIPNWILTVKPEIIEEYFDKLKLSEYINKVSDSQTSEIRHSCWFALGNNIWDKLSQVLTPDFIYDNIHQRWNPSIVSRRLINLIEHKPEALDKCKNILKWEILSNELSETFIANYIVNFKCLWDWNILTNRLSAAYIYQHFKEYLDYWNKDVAVNKIIHLLKKEDIFDVEIAELLDWQVISEAASEELLFDILEEKKDVLNWDVVSKRICDYNVCDLSKIISPNNNVSECLNWNILSSHMALTSIINYRNLVGAKWDWSIITDRFETSYIIDNLLNYSSYWDWDIILDKKFNRDYIITNLHFVKEAISQLESSTKEKCWKTISCLYKPAELLLLSEANNPMNGYEWDYSYIYTAITDPELFVNQDHSYIDRRALSACCAVNKMFEYDSDTYVFRTWKTIVKGKLNNPKFEWDYSELTKQPSIQERNDVFYEINPDSWDWDYISEFGSCLLPEHKGKYLRKYKNRLNFSLISTREDIGIDNEMISNFIKEEWNWKSLSENKSVNLSFDFIFSLKEKPWDWAALSQNAAIKWDIKILRQILKTPEIKAAISWDDVIARKELSFDDTIIELMDDICFSWYVLTSNSSYKPSIATISKAIDSGEEINWGSLSSNVNINIQFVRAFTERLDWSLVTSNKNVINIENENVVDEFVDVLDWRYLSENIHLTTERLVKYKNKIDWKLVNERFNYSELDISYVDSIQECIDWTKLSGASIVFTEEFLHKYRAKIDWYAFSENESVDFSADLYQDFAKELNVIKFLDKMAHHSSGYYNKMKVYHFSHMFNAIEIIKNRKIMSRNKAEETRSLKFDAAGSVVHRTGKAHPFARFYYRPKSMTQFYNECLGWDSSLETDYGKSYYSQACDLHLPKCPMPVFFEFDIREIVAKYPEKCYYSTGNLQTNAASVLKITETPDRLRLDYLYHDISDAKFLTNNYFGREQVSPGEWKSVFYDFFDRIKEQSQQEFLVEEELDFMQLESLRIICYDEFQKDLLINYLGDDEIVSKIEVDYRMYSHENRQLEMSENEDVISITSDYDINGCAYLLVKGGEIKNQELIKNRTSSGLIMYPSVVFDKHNPPSEVYLIDPNPRADTKEWLIYKS</sequence>
<comment type="similarity">
    <text evidence="6">Belongs to the DarT ADP-ribosyltransferase family.</text>
</comment>
<evidence type="ECO:0000256" key="7">
    <source>
        <dbReference type="SAM" id="MobiDB-lite"/>
    </source>
</evidence>
<dbReference type="GO" id="GO:0016757">
    <property type="term" value="F:glycosyltransferase activity"/>
    <property type="evidence" value="ECO:0007669"/>
    <property type="project" value="UniProtKB-KW"/>
</dbReference>
<keyword evidence="1 6" id="KW-1277">Toxin-antitoxin system</keyword>
<comment type="caution">
    <text evidence="6">Lacks conserved residue(s) required for the propagation of feature annotation.</text>
</comment>
<protein>
    <submittedName>
        <fullName evidence="9">DUF4433 domain-containing protein</fullName>
    </submittedName>
</protein>
<evidence type="ECO:0000313" key="10">
    <source>
        <dbReference type="Proteomes" id="UP001058403"/>
    </source>
</evidence>
<keyword evidence="3" id="KW-0808">Transferase</keyword>
<evidence type="ECO:0000256" key="4">
    <source>
        <dbReference type="ARBA" id="ARBA00022695"/>
    </source>
</evidence>
<evidence type="ECO:0000256" key="6">
    <source>
        <dbReference type="PROSITE-ProRule" id="PRU01362"/>
    </source>
</evidence>
<evidence type="ECO:0000256" key="2">
    <source>
        <dbReference type="ARBA" id="ARBA00022676"/>
    </source>
</evidence>
<dbReference type="RefSeq" id="WP_005815639.1">
    <property type="nucleotide sequence ID" value="NZ_CAXSVT010000001.1"/>
</dbReference>
<feature type="compositionally biased region" description="Basic and acidic residues" evidence="7">
    <location>
        <begin position="127"/>
        <end position="140"/>
    </location>
</feature>